<sequence>MKQQSQTSSSLPLAGLTVVEFTHMVMGPSIGLILADLGAEVVKIEPLEGDNTRRLGGSGAGYFPMYNRNKASLALDVKTPAGRDAALRLIETADIVIENFRQGAMDGLGFGYEALAERNPRLIYCSGKGFLSGPYAHRTALDEVAQMMGGLAYMTGLPDKPMRAGASVIDVTGAMFGVIGILAALEQRHRSGRGQRVTTSLYETTAFLVGQHMAQYAVTGKPAPPMSQRQSAWAVYDVFQTGDGEKVFVAVVSDTQWRGFCKAFRLDDLAADPTLDRNNDRVRQRERILPLIAERFRALSQAELMAQLEQIGLPFAPVARPEQLFDDPQLNAAGGLVPLSLPGGGTTKLPALPIELDSRRFGLRRDLPAIGEGGLEKLRAAGLCEAELRALLDQGVLRAED</sequence>
<dbReference type="GO" id="GO:0016740">
    <property type="term" value="F:transferase activity"/>
    <property type="evidence" value="ECO:0007669"/>
    <property type="project" value="UniProtKB-KW"/>
</dbReference>
<dbReference type="Pfam" id="PF02515">
    <property type="entry name" value="CoA_transf_3"/>
    <property type="match status" value="1"/>
</dbReference>
<evidence type="ECO:0000313" key="3">
    <source>
        <dbReference type="Proteomes" id="UP001228044"/>
    </source>
</evidence>
<dbReference type="Gene3D" id="3.40.50.10540">
    <property type="entry name" value="Crotonobetainyl-coa:carnitine coa-transferase, domain 1"/>
    <property type="match status" value="1"/>
</dbReference>
<proteinExistence type="predicted"/>
<evidence type="ECO:0000313" key="2">
    <source>
        <dbReference type="EMBL" id="MDN3920297.1"/>
    </source>
</evidence>
<dbReference type="Proteomes" id="UP001228044">
    <property type="component" value="Unassembled WGS sequence"/>
</dbReference>
<organism evidence="2 3">
    <name type="scientific">Roseateles violae</name>
    <dbReference type="NCBI Taxonomy" id="3058042"/>
    <lineage>
        <taxon>Bacteria</taxon>
        <taxon>Pseudomonadati</taxon>
        <taxon>Pseudomonadota</taxon>
        <taxon>Betaproteobacteria</taxon>
        <taxon>Burkholderiales</taxon>
        <taxon>Sphaerotilaceae</taxon>
        <taxon>Roseateles</taxon>
    </lineage>
</organism>
<keyword evidence="1 2" id="KW-0808">Transferase</keyword>
<dbReference type="RefSeq" id="WP_290358602.1">
    <property type="nucleotide sequence ID" value="NZ_JAUHHC010000002.1"/>
</dbReference>
<dbReference type="InterPro" id="IPR050483">
    <property type="entry name" value="CoA-transferase_III_domain"/>
</dbReference>
<dbReference type="InterPro" id="IPR044855">
    <property type="entry name" value="CoA-Trfase_III_dom3_sf"/>
</dbReference>
<evidence type="ECO:0000256" key="1">
    <source>
        <dbReference type="ARBA" id="ARBA00022679"/>
    </source>
</evidence>
<comment type="caution">
    <text evidence="2">The sequence shown here is derived from an EMBL/GenBank/DDBJ whole genome shotgun (WGS) entry which is preliminary data.</text>
</comment>
<name>A0ABT8DV91_9BURK</name>
<reference evidence="2 3" key="1">
    <citation type="submission" date="2023-06" db="EMBL/GenBank/DDBJ databases">
        <title>Pelomonas sp. PFR6 16S ribosomal RNA gene Genome sequencing and assembly.</title>
        <authorList>
            <person name="Woo H."/>
        </authorList>
    </citation>
    <scope>NUCLEOTIDE SEQUENCE [LARGE SCALE GENOMIC DNA]</scope>
    <source>
        <strain evidence="2 3">PFR6</strain>
    </source>
</reference>
<gene>
    <name evidence="2" type="ORF">QWJ38_08420</name>
</gene>
<dbReference type="EC" id="2.8.3.-" evidence="2"/>
<accession>A0ABT8DV91</accession>
<dbReference type="PANTHER" id="PTHR48207:SF3">
    <property type="entry name" value="SUCCINATE--HYDROXYMETHYLGLUTARATE COA-TRANSFERASE"/>
    <property type="match status" value="1"/>
</dbReference>
<dbReference type="SUPFAM" id="SSF89796">
    <property type="entry name" value="CoA-transferase family III (CaiB/BaiF)"/>
    <property type="match status" value="1"/>
</dbReference>
<keyword evidence="3" id="KW-1185">Reference proteome</keyword>
<protein>
    <submittedName>
        <fullName evidence="2">CoA transferase</fullName>
        <ecNumber evidence="2">2.8.3.-</ecNumber>
    </submittedName>
</protein>
<dbReference type="Gene3D" id="3.30.1540.10">
    <property type="entry name" value="formyl-coa transferase, domain 3"/>
    <property type="match status" value="1"/>
</dbReference>
<dbReference type="PANTHER" id="PTHR48207">
    <property type="entry name" value="SUCCINATE--HYDROXYMETHYLGLUTARATE COA-TRANSFERASE"/>
    <property type="match status" value="1"/>
</dbReference>
<dbReference type="InterPro" id="IPR023606">
    <property type="entry name" value="CoA-Trfase_III_dom_1_sf"/>
</dbReference>
<dbReference type="EMBL" id="JAUHHC010000002">
    <property type="protein sequence ID" value="MDN3920297.1"/>
    <property type="molecule type" value="Genomic_DNA"/>
</dbReference>
<dbReference type="InterPro" id="IPR003673">
    <property type="entry name" value="CoA-Trfase_fam_III"/>
</dbReference>